<evidence type="ECO:0000313" key="4">
    <source>
        <dbReference type="EMBL" id="CAF9939121.1"/>
    </source>
</evidence>
<keyword evidence="5" id="KW-1185">Reference proteome</keyword>
<dbReference type="AlphaFoldDB" id="A0A8H3PDT6"/>
<dbReference type="Proteomes" id="UP000664534">
    <property type="component" value="Unassembled WGS sequence"/>
</dbReference>
<feature type="compositionally biased region" description="Basic and acidic residues" evidence="3">
    <location>
        <begin position="72"/>
        <end position="83"/>
    </location>
</feature>
<protein>
    <recommendedName>
        <fullName evidence="6">Nuclear localization protein NPL6</fullName>
    </recommendedName>
</protein>
<sequence length="511" mass="55917">MVDGPVSGLASAQENGSENEGENEVEAEEEDGQATPAAESDAGSRLSTPNPGRIPKTRKRGRPARRGSSRRGAADELESRDTGSEAGTPRKRGGWRGRGFGGGRWGRPRGGPSHITQVPLDKEGNMAQVKDDEVQLPPDPEGEDKVDVNGHLKGGREYRVRTFSIEGKGDRLYMLSTEPARCIGFRDSYLFFQKHKQLYKIILAEEAKKDLIERGLIPHSYKGRAIGVVTARSVFREFGAKIIIGGKKVTDDYQAAAARANGDIEGELANPEDDLPGGGEEYDKNKFVAWHGASAVYHTGAPSVPIVNGKAVEGKKRKVIVTGANWMFEHAREASRFNSSLASQRRHNLNGIYDVHTNVMQYPKIMQPTHARWEQILPTSSRTPENAADQVDGVLSDGLNGTIAHSDGREPAADTIFPKIPPVFTRNFMISDTYYETPPASVLGYPGPDEEILDVGPGELTRVPEHLLAELPEGCRQAFVEAKAVEKAWKSRWGTDKDDGARAQLRITYNT</sequence>
<proteinExistence type="predicted"/>
<dbReference type="Pfam" id="PF08624">
    <property type="entry name" value="CRC_subunit"/>
    <property type="match status" value="1"/>
</dbReference>
<name>A0A8H3PDT6_9LECA</name>
<evidence type="ECO:0000313" key="5">
    <source>
        <dbReference type="Proteomes" id="UP000664534"/>
    </source>
</evidence>
<feature type="compositionally biased region" description="Gly residues" evidence="3">
    <location>
        <begin position="96"/>
        <end position="109"/>
    </location>
</feature>
<dbReference type="InterPro" id="IPR013933">
    <property type="entry name" value="CRC_Rsc7/Swp82"/>
</dbReference>
<dbReference type="GO" id="GO:0016586">
    <property type="term" value="C:RSC-type complex"/>
    <property type="evidence" value="ECO:0007669"/>
    <property type="project" value="TreeGrafter"/>
</dbReference>
<dbReference type="PANTHER" id="PTHR22597">
    <property type="entry name" value="POLYCOMB GROUP PROTEIN"/>
    <property type="match status" value="1"/>
</dbReference>
<keyword evidence="2" id="KW-0804">Transcription</keyword>
<feature type="compositionally biased region" description="Acidic residues" evidence="3">
    <location>
        <begin position="17"/>
        <end position="32"/>
    </location>
</feature>
<comment type="caution">
    <text evidence="4">The sequence shown here is derived from an EMBL/GenBank/DDBJ whole genome shotgun (WGS) entry which is preliminary data.</text>
</comment>
<reference evidence="4" key="1">
    <citation type="submission" date="2021-03" db="EMBL/GenBank/DDBJ databases">
        <authorList>
            <person name="Tagirdzhanova G."/>
        </authorList>
    </citation>
    <scope>NUCLEOTIDE SEQUENCE</scope>
</reference>
<evidence type="ECO:0000256" key="1">
    <source>
        <dbReference type="ARBA" id="ARBA00023015"/>
    </source>
</evidence>
<keyword evidence="1" id="KW-0805">Transcription regulation</keyword>
<organism evidence="4 5">
    <name type="scientific">Imshaugia aleurites</name>
    <dbReference type="NCBI Taxonomy" id="172621"/>
    <lineage>
        <taxon>Eukaryota</taxon>
        <taxon>Fungi</taxon>
        <taxon>Dikarya</taxon>
        <taxon>Ascomycota</taxon>
        <taxon>Pezizomycotina</taxon>
        <taxon>Lecanoromycetes</taxon>
        <taxon>OSLEUM clade</taxon>
        <taxon>Lecanoromycetidae</taxon>
        <taxon>Lecanorales</taxon>
        <taxon>Lecanorineae</taxon>
        <taxon>Parmeliaceae</taxon>
        <taxon>Imshaugia</taxon>
    </lineage>
</organism>
<gene>
    <name evidence="4" type="ORF">IMSHALPRED_001213</name>
</gene>
<dbReference type="GO" id="GO:0031490">
    <property type="term" value="F:chromatin DNA binding"/>
    <property type="evidence" value="ECO:0007669"/>
    <property type="project" value="TreeGrafter"/>
</dbReference>
<dbReference type="PANTHER" id="PTHR22597:SF3">
    <property type="entry name" value="CHROMATIN STRUCTURE-REMODELING COMPLEX SUBUNIT RSC7"/>
    <property type="match status" value="1"/>
</dbReference>
<evidence type="ECO:0000256" key="3">
    <source>
        <dbReference type="SAM" id="MobiDB-lite"/>
    </source>
</evidence>
<feature type="compositionally biased region" description="Basic residues" evidence="3">
    <location>
        <begin position="55"/>
        <end position="69"/>
    </location>
</feature>
<evidence type="ECO:0000256" key="2">
    <source>
        <dbReference type="ARBA" id="ARBA00023163"/>
    </source>
</evidence>
<accession>A0A8H3PDT6</accession>
<dbReference type="EMBL" id="CAJPDT010000115">
    <property type="protein sequence ID" value="CAF9939121.1"/>
    <property type="molecule type" value="Genomic_DNA"/>
</dbReference>
<evidence type="ECO:0008006" key="6">
    <source>
        <dbReference type="Google" id="ProtNLM"/>
    </source>
</evidence>
<dbReference type="OrthoDB" id="5598844at2759"/>
<feature type="region of interest" description="Disordered" evidence="3">
    <location>
        <begin position="1"/>
        <end position="124"/>
    </location>
</feature>